<keyword evidence="2" id="KW-1185">Reference proteome</keyword>
<sequence length="103" mass="11669">MEKRPKGGNNRAKLTDEQKESFCGILEEDCSPTIQRICDLFLRRHHIRIGRSTAARCFKLSLYIKNPPASSRKAQEGICHELSKNSSASTIFFSSTKAAFMYI</sequence>
<comment type="caution">
    <text evidence="1">The sequence shown here is derived from an EMBL/GenBank/DDBJ whole genome shotgun (WGS) entry which is preliminary data.</text>
</comment>
<name>A0A0C2INT3_THEKT</name>
<evidence type="ECO:0000313" key="2">
    <source>
        <dbReference type="Proteomes" id="UP000031668"/>
    </source>
</evidence>
<reference evidence="1 2" key="1">
    <citation type="journal article" date="2014" name="Genome Biol. Evol.">
        <title>The genome of the myxosporean Thelohanellus kitauei shows adaptations to nutrient acquisition within its fish host.</title>
        <authorList>
            <person name="Yang Y."/>
            <person name="Xiong J."/>
            <person name="Zhou Z."/>
            <person name="Huo F."/>
            <person name="Miao W."/>
            <person name="Ran C."/>
            <person name="Liu Y."/>
            <person name="Zhang J."/>
            <person name="Feng J."/>
            <person name="Wang M."/>
            <person name="Wang M."/>
            <person name="Wang L."/>
            <person name="Yao B."/>
        </authorList>
    </citation>
    <scope>NUCLEOTIDE SEQUENCE [LARGE SCALE GENOMIC DNA]</scope>
    <source>
        <strain evidence="1">Wuqing</strain>
    </source>
</reference>
<dbReference type="AlphaFoldDB" id="A0A0C2INT3"/>
<dbReference type="Proteomes" id="UP000031668">
    <property type="component" value="Unassembled WGS sequence"/>
</dbReference>
<proteinExistence type="predicted"/>
<gene>
    <name evidence="1" type="ORF">RF11_00481</name>
</gene>
<dbReference type="EMBL" id="JWZT01003307">
    <property type="protein sequence ID" value="KII67124.1"/>
    <property type="molecule type" value="Genomic_DNA"/>
</dbReference>
<accession>A0A0C2INT3</accession>
<organism evidence="1 2">
    <name type="scientific">Thelohanellus kitauei</name>
    <name type="common">Myxosporean</name>
    <dbReference type="NCBI Taxonomy" id="669202"/>
    <lineage>
        <taxon>Eukaryota</taxon>
        <taxon>Metazoa</taxon>
        <taxon>Cnidaria</taxon>
        <taxon>Myxozoa</taxon>
        <taxon>Myxosporea</taxon>
        <taxon>Bivalvulida</taxon>
        <taxon>Platysporina</taxon>
        <taxon>Myxobolidae</taxon>
        <taxon>Thelohanellus</taxon>
    </lineage>
</organism>
<evidence type="ECO:0000313" key="1">
    <source>
        <dbReference type="EMBL" id="KII67124.1"/>
    </source>
</evidence>
<protein>
    <submittedName>
        <fullName evidence="1">Uncharacterized protein</fullName>
    </submittedName>
</protein>